<organism evidence="2 3">
    <name type="scientific">Pseudodesulfovibrio sediminis</name>
    <dbReference type="NCBI Taxonomy" id="2810563"/>
    <lineage>
        <taxon>Bacteria</taxon>
        <taxon>Pseudomonadati</taxon>
        <taxon>Thermodesulfobacteriota</taxon>
        <taxon>Desulfovibrionia</taxon>
        <taxon>Desulfovibrionales</taxon>
        <taxon>Desulfovibrionaceae</taxon>
    </lineage>
</organism>
<accession>A0ABN6ETI9</accession>
<proteinExistence type="predicted"/>
<keyword evidence="3" id="KW-1185">Reference proteome</keyword>
<evidence type="ECO:0000256" key="1">
    <source>
        <dbReference type="SAM" id="SignalP"/>
    </source>
</evidence>
<evidence type="ECO:0008006" key="4">
    <source>
        <dbReference type="Google" id="ProtNLM"/>
    </source>
</evidence>
<evidence type="ECO:0000313" key="2">
    <source>
        <dbReference type="EMBL" id="BCS89633.1"/>
    </source>
</evidence>
<dbReference type="EMBL" id="AP024485">
    <property type="protein sequence ID" value="BCS89633.1"/>
    <property type="molecule type" value="Genomic_DNA"/>
</dbReference>
<feature type="signal peptide" evidence="1">
    <location>
        <begin position="1"/>
        <end position="24"/>
    </location>
</feature>
<sequence>MRKVAVLSALIVVSLFAFGCACQADEDMRSLATKLNSLTTAAQGYETYMKPDPAMSDQAFLEAATANDPSLLTPFADYKLDVERQDGFVSILVCTPDGSKALLQDVGCTGEFDLPLWENDEPIPCDMVPSAFSLCPQ</sequence>
<dbReference type="Proteomes" id="UP001053296">
    <property type="component" value="Chromosome"/>
</dbReference>
<feature type="chain" id="PRO_5046609779" description="Lipoprotein" evidence="1">
    <location>
        <begin position="25"/>
        <end position="137"/>
    </location>
</feature>
<dbReference type="PROSITE" id="PS51257">
    <property type="entry name" value="PROKAR_LIPOPROTEIN"/>
    <property type="match status" value="1"/>
</dbReference>
<reference evidence="2" key="1">
    <citation type="journal article" date="2022" name="Arch. Microbiol.">
        <title>Pseudodesulfovibrio sediminis sp. nov., a mesophilic and neutrophilic sulfate-reducing bacterium isolated from sediment of a brackish lake.</title>
        <authorList>
            <person name="Takahashi A."/>
            <person name="Kojima H."/>
            <person name="Watanabe M."/>
            <person name="Fukui M."/>
        </authorList>
    </citation>
    <scope>NUCLEOTIDE SEQUENCE</scope>
    <source>
        <strain evidence="2">SF6</strain>
    </source>
</reference>
<name>A0ABN6ETI9_9BACT</name>
<gene>
    <name evidence="2" type="ORF">PSDVSF_28750</name>
</gene>
<evidence type="ECO:0000313" key="3">
    <source>
        <dbReference type="Proteomes" id="UP001053296"/>
    </source>
</evidence>
<dbReference type="RefSeq" id="WP_229591598.1">
    <property type="nucleotide sequence ID" value="NZ_AP024485.1"/>
</dbReference>
<keyword evidence="1" id="KW-0732">Signal</keyword>
<protein>
    <recommendedName>
        <fullName evidence="4">Lipoprotein</fullName>
    </recommendedName>
</protein>